<dbReference type="GO" id="GO:0016301">
    <property type="term" value="F:kinase activity"/>
    <property type="evidence" value="ECO:0007669"/>
    <property type="project" value="UniProtKB-KW"/>
</dbReference>
<evidence type="ECO:0000256" key="5">
    <source>
        <dbReference type="ARBA" id="ARBA00022840"/>
    </source>
</evidence>
<evidence type="ECO:0000256" key="2">
    <source>
        <dbReference type="ARBA" id="ARBA00022679"/>
    </source>
</evidence>
<keyword evidence="4 7" id="KW-0418">Kinase</keyword>
<keyword evidence="1" id="KW-0723">Serine/threonine-protein kinase</keyword>
<keyword evidence="8" id="KW-1185">Reference proteome</keyword>
<evidence type="ECO:0000259" key="6">
    <source>
        <dbReference type="PROSITE" id="PS50011"/>
    </source>
</evidence>
<dbReference type="Proteomes" id="UP001642464">
    <property type="component" value="Unassembled WGS sequence"/>
</dbReference>
<dbReference type="PANTHER" id="PTHR24353">
    <property type="entry name" value="CYCLIC NUCLEOTIDE-DEPENDENT PROTEIN KINASE"/>
    <property type="match status" value="1"/>
</dbReference>
<dbReference type="PROSITE" id="PS50011">
    <property type="entry name" value="PROTEIN_KINASE_DOM"/>
    <property type="match status" value="1"/>
</dbReference>
<dbReference type="EMBL" id="CAXAMM010039329">
    <property type="protein sequence ID" value="CAK9085661.1"/>
    <property type="molecule type" value="Genomic_DNA"/>
</dbReference>
<sequence length="1537" mass="168323">MSFPLPPRLRRRITDFEVSKEVLGDGSLAVVRRATEIASGKSFALKAFDRNLLRSNHRDADVAMEEHCLRRANHPGIIKLHASFRDDSFHYLVLDHCPGGELWEMVRNVGCEEHLARHYLAQILEVVQYLRDAQIVHRDLKAENVLLGPQGNCKLIDFGSAKDLANPHIKGAGLHNWDTVLHETVGTPYFMAPEVVRNKCSDFRSDTWSLGCLVFQVLTGLLPFYGGSVCRVYKKICRTELELDLPETWLGSSATDLIKRMVVKDPDTRLGNDLRSLEEHSFFGITFAGAHGRSAPIRTLEEMCIRHIGRRWKTCLDALPFAQKAVERALLRPEALRILQRISEVHDLVAGQADEGETSAQFNYWDKKLEDFLKAEAICKNATAKAEALDDELALVDQPGSPQTNYKLLNCWLICDGSYAFPECKKEMPSKEEKQNCGNHLNPLDDPDMVDKYYTGPEANPVGYPLPEMGKDPDHVCKDRSMEEAVPPCERAQVFAADYRVGPRVESLMLCTTDAFIPTVNHTKYIPKPEAECATPSRRGEDGYIVYEGSLSIDNFNVHASCADSYKGHAIITPCTKKGEPYKIAGCVPEVCTITEHTLELPFFSVTVQCKGLGEAKVMPCKKDGEPYVISGCLPYTCKSPKNSVEEGYQVMETSKRLDSWDVKASCAKGYEGTAEVVECQTPLTPYKLSGCKPMKCTMPSAEVATWPLEGKGERSMELRDYEITVVDLQMPSFAVAVKCKGVAEEGTEAMVEPCFQGDQPFESSKQMHDFDVKASCAQGYKGAAKVQICTEPEGPYELSGCGPKRCVEPGPRASRDYELKAGTPKKPAMAMLVISREIPSFNVQAQCRVGYKGTPIVSMCKEKDLPYTIHGCEPTKCTLPDADAAYDYDYTVRSIEKPSFKVEVVCKSGKGQGLAVECHKDETPFTLTGCEPIPCYHGKPKVTGCRKGAFPYNLTGCIPKICSEPTADVKHAYQVTQRSLSIPSFNVSVGCIGKRTGPPKAMVCEDHGEPYKLEGCAPLLCESPSSMVGYDVPVENLKEILGFDVTAECSFGYTGVAKVQACKADGEPYVLSGCTPIVCSEPPEEEKRDYEITLHSLERPSFSISTRCRSGVGTGYETSLTYPNFQVNASCADGYTGKAVVRRYKVYSLEKPSFSVAVRCRGHNSSIPKAVPCEKDGEPFNLTGCLPLECTSPMADVTTGYVVHEKSLFSNSFDVQASCAEGYTGHPKVEICNEPDKPYGYSLTERSLEIPSFSVSASCKTQATGPVRAVPCTEDGDSYTLEGCLPGFCTSPAKKDSEGFVVPLGYEAYTQMDRFSVSARCGQDYDGTATVTICSEPGEPYKLGGCHVGKCIQPSNKYQEAYELTVYSLERPSFSVSAQCRYANAKGRALPCSADGQPFELHGCPLGECLSPVKTLEDGYVVYEASKRLDTFNVSASCAAGYRGEAYDLTIYSLEKPSFSVAAKCKFGGQGKAVPCKSDGATYTLEGCSLGVCASPRAEAEDGYVVYEASKALDSFNVSAKCAEGYKGRAGPCGHH</sequence>
<dbReference type="PROSITE" id="PS00108">
    <property type="entry name" value="PROTEIN_KINASE_ST"/>
    <property type="match status" value="1"/>
</dbReference>
<protein>
    <submittedName>
        <fullName evidence="7">3-phosphoinositide-dependent protein kinase 1 (Protein kinase B kinase) (PkB kinase)</fullName>
    </submittedName>
</protein>
<evidence type="ECO:0000313" key="7">
    <source>
        <dbReference type="EMBL" id="CAK9085661.1"/>
    </source>
</evidence>
<gene>
    <name evidence="7" type="ORF">SCF082_LOCUS40565</name>
</gene>
<keyword evidence="2" id="KW-0808">Transferase</keyword>
<keyword evidence="3" id="KW-0547">Nucleotide-binding</keyword>
<evidence type="ECO:0000256" key="4">
    <source>
        <dbReference type="ARBA" id="ARBA00022777"/>
    </source>
</evidence>
<evidence type="ECO:0000256" key="3">
    <source>
        <dbReference type="ARBA" id="ARBA00022741"/>
    </source>
</evidence>
<dbReference type="SUPFAM" id="SSF56112">
    <property type="entry name" value="Protein kinase-like (PK-like)"/>
    <property type="match status" value="1"/>
</dbReference>
<name>A0ABP0QF66_9DINO</name>
<keyword evidence="5" id="KW-0067">ATP-binding</keyword>
<dbReference type="Pfam" id="PF00069">
    <property type="entry name" value="Pkinase"/>
    <property type="match status" value="1"/>
</dbReference>
<reference evidence="7 8" key="1">
    <citation type="submission" date="2024-02" db="EMBL/GenBank/DDBJ databases">
        <authorList>
            <person name="Chen Y."/>
            <person name="Shah S."/>
            <person name="Dougan E. K."/>
            <person name="Thang M."/>
            <person name="Chan C."/>
        </authorList>
    </citation>
    <scope>NUCLEOTIDE SEQUENCE [LARGE SCALE GENOMIC DNA]</scope>
</reference>
<proteinExistence type="predicted"/>
<dbReference type="InterPro" id="IPR011009">
    <property type="entry name" value="Kinase-like_dom_sf"/>
</dbReference>
<dbReference type="SMART" id="SM00220">
    <property type="entry name" value="S_TKc"/>
    <property type="match status" value="1"/>
</dbReference>
<organism evidence="7 8">
    <name type="scientific">Durusdinium trenchii</name>
    <dbReference type="NCBI Taxonomy" id="1381693"/>
    <lineage>
        <taxon>Eukaryota</taxon>
        <taxon>Sar</taxon>
        <taxon>Alveolata</taxon>
        <taxon>Dinophyceae</taxon>
        <taxon>Suessiales</taxon>
        <taxon>Symbiodiniaceae</taxon>
        <taxon>Durusdinium</taxon>
    </lineage>
</organism>
<comment type="caution">
    <text evidence="7">The sequence shown here is derived from an EMBL/GenBank/DDBJ whole genome shotgun (WGS) entry which is preliminary data.</text>
</comment>
<dbReference type="InterPro" id="IPR000719">
    <property type="entry name" value="Prot_kinase_dom"/>
</dbReference>
<dbReference type="InterPro" id="IPR008271">
    <property type="entry name" value="Ser/Thr_kinase_AS"/>
</dbReference>
<dbReference type="Gene3D" id="1.10.510.10">
    <property type="entry name" value="Transferase(Phosphotransferase) domain 1"/>
    <property type="match status" value="1"/>
</dbReference>
<evidence type="ECO:0000313" key="8">
    <source>
        <dbReference type="Proteomes" id="UP001642464"/>
    </source>
</evidence>
<accession>A0ABP0QF66</accession>
<feature type="domain" description="Protein kinase" evidence="6">
    <location>
        <begin position="17"/>
        <end position="283"/>
    </location>
</feature>
<evidence type="ECO:0000256" key="1">
    <source>
        <dbReference type="ARBA" id="ARBA00022527"/>
    </source>
</evidence>